<gene>
    <name evidence="14" type="ORF">QQ020_13825</name>
</gene>
<evidence type="ECO:0000259" key="12">
    <source>
        <dbReference type="Pfam" id="PF00593"/>
    </source>
</evidence>
<evidence type="ECO:0000256" key="9">
    <source>
        <dbReference type="ARBA" id="ARBA00023237"/>
    </source>
</evidence>
<dbReference type="InterPro" id="IPR012910">
    <property type="entry name" value="Plug_dom"/>
</dbReference>
<dbReference type="InterPro" id="IPR037066">
    <property type="entry name" value="Plug_dom_sf"/>
</dbReference>
<keyword evidence="5" id="KW-0732">Signal</keyword>
<feature type="domain" description="TonB-dependent receptor-like beta-barrel" evidence="12">
    <location>
        <begin position="295"/>
        <end position="705"/>
    </location>
</feature>
<evidence type="ECO:0000256" key="5">
    <source>
        <dbReference type="ARBA" id="ARBA00022729"/>
    </source>
</evidence>
<keyword evidence="4 10" id="KW-0812">Transmembrane</keyword>
<comment type="subcellular location">
    <subcellularLocation>
        <location evidence="1 10">Cell outer membrane</location>
        <topology evidence="1 10">Multi-pass membrane protein</topology>
    </subcellularLocation>
</comment>
<dbReference type="SUPFAM" id="SSF56935">
    <property type="entry name" value="Porins"/>
    <property type="match status" value="1"/>
</dbReference>
<proteinExistence type="inferred from homology"/>
<dbReference type="InterPro" id="IPR036942">
    <property type="entry name" value="Beta-barrel_TonB_sf"/>
</dbReference>
<evidence type="ECO:0000256" key="1">
    <source>
        <dbReference type="ARBA" id="ARBA00004571"/>
    </source>
</evidence>
<dbReference type="CDD" id="cd01347">
    <property type="entry name" value="ligand_gated_channel"/>
    <property type="match status" value="1"/>
</dbReference>
<keyword evidence="8 14" id="KW-0675">Receptor</keyword>
<keyword evidence="3 10" id="KW-1134">Transmembrane beta strand</keyword>
<evidence type="ECO:0000256" key="8">
    <source>
        <dbReference type="ARBA" id="ARBA00023170"/>
    </source>
</evidence>
<dbReference type="InterPro" id="IPR039426">
    <property type="entry name" value="TonB-dep_rcpt-like"/>
</dbReference>
<evidence type="ECO:0000256" key="10">
    <source>
        <dbReference type="PROSITE-ProRule" id="PRU01360"/>
    </source>
</evidence>
<keyword evidence="9 10" id="KW-0998">Cell outer membrane</keyword>
<keyword evidence="6 11" id="KW-0798">TonB box</keyword>
<comment type="caution">
    <text evidence="14">The sequence shown here is derived from an EMBL/GenBank/DDBJ whole genome shotgun (WGS) entry which is preliminary data.</text>
</comment>
<name>A0ABT8L9T0_9BACT</name>
<evidence type="ECO:0000313" key="15">
    <source>
        <dbReference type="Proteomes" id="UP001172083"/>
    </source>
</evidence>
<sequence>MRGLLILLLFSTSLQAQVVVQLVGEDHQKAIQGAEVIFTNSTGQRLVTISDREGKARCGFRPPVFIQGSHIRFIPINDTVRISNTKIVMKVSTLALDEVVVTGQFAPQSAKNSVYKVRTIDRTQLQAQGANTLQDVLMNQLNIRFGRDNALGTSGIRIQGISGQNVKVLIDGVPMIGRSGVANEIDINQINVNTIERIEIVEGPMAVNFGADALAGVINIITRKGGTSKLSAELILQEETVEDNYSLFDEGVHNAGLTIGGKPSDRIFVQAEARINRFGGWIGDESRFTDRNRQWYPKTQHFGGGLVRYEKDDFSIHYRMDYLNESISNLGSINDVDADTEPFSSDQEFNSDRWMHQLQAELKAGSWLLNPVLSFTDYKRATEAFTTFLESDLEINRREIQNTYYKTLFFRNTASTNRFDWGSLQLGTDASFDRGGGSTLSDGEKEAVDIAFFASAEIKLGEKIALRPGIRYGYNSLYSSEPAPSLNVKYNISEATQVRFGYGRGFRVPSLRELYHEFIDANHNIIGNSELTPEYSHNINADVTQSFKKLTLSLSGFYNHINDQITFFTPQESNAATTYLNLEEFRSTGATINAAWSSAGWRINSGATYIGRYQRLNDEVASVPGFVFNWEANTNIRYRFSATNTTISAFYKFNGSLRDYRLTDPDGDGEFTPELQGIDSFHLMDLTISQAISNSLGITLGARNLFNVTAVDNNFSSGGAHSSSAGSTSVGYGTSYFFRLNYQFKSNN</sequence>
<dbReference type="Proteomes" id="UP001172083">
    <property type="component" value="Unassembled WGS sequence"/>
</dbReference>
<evidence type="ECO:0000256" key="7">
    <source>
        <dbReference type="ARBA" id="ARBA00023136"/>
    </source>
</evidence>
<evidence type="ECO:0000256" key="2">
    <source>
        <dbReference type="ARBA" id="ARBA00022448"/>
    </source>
</evidence>
<comment type="similarity">
    <text evidence="10 11">Belongs to the TonB-dependent receptor family.</text>
</comment>
<feature type="domain" description="TonB-dependent receptor plug" evidence="13">
    <location>
        <begin position="111"/>
        <end position="217"/>
    </location>
</feature>
<dbReference type="InterPro" id="IPR000531">
    <property type="entry name" value="Beta-barrel_TonB"/>
</dbReference>
<organism evidence="14 15">
    <name type="scientific">Agaribacillus aureus</name>
    <dbReference type="NCBI Taxonomy" id="3051825"/>
    <lineage>
        <taxon>Bacteria</taxon>
        <taxon>Pseudomonadati</taxon>
        <taxon>Bacteroidota</taxon>
        <taxon>Cytophagia</taxon>
        <taxon>Cytophagales</taxon>
        <taxon>Splendidivirgaceae</taxon>
        <taxon>Agaribacillus</taxon>
    </lineage>
</organism>
<dbReference type="PANTHER" id="PTHR30069:SF29">
    <property type="entry name" value="HEMOGLOBIN AND HEMOGLOBIN-HAPTOGLOBIN-BINDING PROTEIN 1-RELATED"/>
    <property type="match status" value="1"/>
</dbReference>
<dbReference type="Pfam" id="PF00593">
    <property type="entry name" value="TonB_dep_Rec_b-barrel"/>
    <property type="match status" value="1"/>
</dbReference>
<dbReference type="PROSITE" id="PS52016">
    <property type="entry name" value="TONB_DEPENDENT_REC_3"/>
    <property type="match status" value="1"/>
</dbReference>
<dbReference type="RefSeq" id="WP_346758481.1">
    <property type="nucleotide sequence ID" value="NZ_JAUJEB010000002.1"/>
</dbReference>
<evidence type="ECO:0000259" key="13">
    <source>
        <dbReference type="Pfam" id="PF07715"/>
    </source>
</evidence>
<dbReference type="Gene3D" id="2.40.170.20">
    <property type="entry name" value="TonB-dependent receptor, beta-barrel domain"/>
    <property type="match status" value="1"/>
</dbReference>
<evidence type="ECO:0000256" key="11">
    <source>
        <dbReference type="RuleBase" id="RU003357"/>
    </source>
</evidence>
<evidence type="ECO:0000256" key="4">
    <source>
        <dbReference type="ARBA" id="ARBA00022692"/>
    </source>
</evidence>
<dbReference type="PANTHER" id="PTHR30069">
    <property type="entry name" value="TONB-DEPENDENT OUTER MEMBRANE RECEPTOR"/>
    <property type="match status" value="1"/>
</dbReference>
<reference evidence="14" key="1">
    <citation type="submission" date="2023-06" db="EMBL/GenBank/DDBJ databases">
        <title>Genomic of Agaribacillus aureum.</title>
        <authorList>
            <person name="Wang G."/>
        </authorList>
    </citation>
    <scope>NUCLEOTIDE SEQUENCE</scope>
    <source>
        <strain evidence="14">BMA12</strain>
    </source>
</reference>
<keyword evidence="7 10" id="KW-0472">Membrane</keyword>
<keyword evidence="2 10" id="KW-0813">Transport</keyword>
<evidence type="ECO:0000256" key="3">
    <source>
        <dbReference type="ARBA" id="ARBA00022452"/>
    </source>
</evidence>
<dbReference type="Pfam" id="PF07715">
    <property type="entry name" value="Plug"/>
    <property type="match status" value="1"/>
</dbReference>
<protein>
    <submittedName>
        <fullName evidence="14">TonB-dependent receptor</fullName>
    </submittedName>
</protein>
<evidence type="ECO:0000256" key="6">
    <source>
        <dbReference type="ARBA" id="ARBA00023077"/>
    </source>
</evidence>
<dbReference type="EMBL" id="JAUJEB010000002">
    <property type="protein sequence ID" value="MDN5213141.1"/>
    <property type="molecule type" value="Genomic_DNA"/>
</dbReference>
<dbReference type="Gene3D" id="2.170.130.10">
    <property type="entry name" value="TonB-dependent receptor, plug domain"/>
    <property type="match status" value="1"/>
</dbReference>
<accession>A0ABT8L9T0</accession>
<evidence type="ECO:0000313" key="14">
    <source>
        <dbReference type="EMBL" id="MDN5213141.1"/>
    </source>
</evidence>
<keyword evidence="15" id="KW-1185">Reference proteome</keyword>